<feature type="region of interest" description="Disordered" evidence="1">
    <location>
        <begin position="1"/>
        <end position="103"/>
    </location>
</feature>
<evidence type="ECO:0000313" key="3">
    <source>
        <dbReference type="EMBL" id="KAH8038046.1"/>
    </source>
</evidence>
<evidence type="ECO:0000313" key="4">
    <source>
        <dbReference type="Proteomes" id="UP000821866"/>
    </source>
</evidence>
<dbReference type="InterPro" id="IPR036691">
    <property type="entry name" value="Endo/exonu/phosph_ase_sf"/>
</dbReference>
<evidence type="ECO:0000259" key="2">
    <source>
        <dbReference type="Pfam" id="PF14529"/>
    </source>
</evidence>
<dbReference type="GO" id="GO:0003824">
    <property type="term" value="F:catalytic activity"/>
    <property type="evidence" value="ECO:0007669"/>
    <property type="project" value="InterPro"/>
</dbReference>
<feature type="compositionally biased region" description="Low complexity" evidence="1">
    <location>
        <begin position="11"/>
        <end position="23"/>
    </location>
</feature>
<accession>A0A9J6EUL5</accession>
<reference evidence="3" key="1">
    <citation type="journal article" date="2020" name="Cell">
        <title>Large-Scale Comparative Analyses of Tick Genomes Elucidate Their Genetic Diversity and Vector Capacities.</title>
        <authorList>
            <consortium name="Tick Genome and Microbiome Consortium (TIGMIC)"/>
            <person name="Jia N."/>
            <person name="Wang J."/>
            <person name="Shi W."/>
            <person name="Du L."/>
            <person name="Sun Y."/>
            <person name="Zhan W."/>
            <person name="Jiang J.F."/>
            <person name="Wang Q."/>
            <person name="Zhang B."/>
            <person name="Ji P."/>
            <person name="Bell-Sakyi L."/>
            <person name="Cui X.M."/>
            <person name="Yuan T.T."/>
            <person name="Jiang B.G."/>
            <person name="Yang W.F."/>
            <person name="Lam T.T."/>
            <person name="Chang Q.C."/>
            <person name="Ding S.J."/>
            <person name="Wang X.J."/>
            <person name="Zhu J.G."/>
            <person name="Ruan X.D."/>
            <person name="Zhao L."/>
            <person name="Wei J.T."/>
            <person name="Ye R.Z."/>
            <person name="Que T.C."/>
            <person name="Du C.H."/>
            <person name="Zhou Y.H."/>
            <person name="Cheng J.X."/>
            <person name="Dai P.F."/>
            <person name="Guo W.B."/>
            <person name="Han X.H."/>
            <person name="Huang E.J."/>
            <person name="Li L.F."/>
            <person name="Wei W."/>
            <person name="Gao Y.C."/>
            <person name="Liu J.Z."/>
            <person name="Shao H.Z."/>
            <person name="Wang X."/>
            <person name="Wang C.C."/>
            <person name="Yang T.C."/>
            <person name="Huo Q.B."/>
            <person name="Li W."/>
            <person name="Chen H.Y."/>
            <person name="Chen S.E."/>
            <person name="Zhou L.G."/>
            <person name="Ni X.B."/>
            <person name="Tian J.H."/>
            <person name="Sheng Y."/>
            <person name="Liu T."/>
            <person name="Pan Y.S."/>
            <person name="Xia L.Y."/>
            <person name="Li J."/>
            <person name="Zhao F."/>
            <person name="Cao W.C."/>
        </authorList>
    </citation>
    <scope>NUCLEOTIDE SEQUENCE</scope>
    <source>
        <strain evidence="3">Rmic-2018</strain>
    </source>
</reference>
<protein>
    <recommendedName>
        <fullName evidence="2">Endonuclease/exonuclease/phosphatase domain-containing protein</fullName>
    </recommendedName>
</protein>
<evidence type="ECO:0000256" key="1">
    <source>
        <dbReference type="SAM" id="MobiDB-lite"/>
    </source>
</evidence>
<dbReference type="SUPFAM" id="SSF56219">
    <property type="entry name" value="DNase I-like"/>
    <property type="match status" value="1"/>
</dbReference>
<sequence>MPSAPKQTLQTPTGGAASAAPPSLNTAPPKAPVNPGSNQGTTQTKEGLSTSSPVGSKAPSITTKLTTKTTLSVVSPEAMETSTAPAQTAPKELRGSLDRSKKDKTVNLDHAGLATTNLFHKMTELGVSLAAVSDPYRSGMKLPSQPPGFQYVAAERDPVVAVIMQRAPFDIFPLLVSELVVAIYFEANDTDFVFISAYAPPHKSMEHTLVLVKRVLTRLRTRNIIVAGDFHAKYSAWDAQASDPRGCRLVEFAAETPLFFNIVIKGQRRMGLAQL</sequence>
<proteinExistence type="predicted"/>
<name>A0A9J6EUL5_RHIMP</name>
<dbReference type="EMBL" id="JABSTU010000002">
    <property type="protein sequence ID" value="KAH8038046.1"/>
    <property type="molecule type" value="Genomic_DNA"/>
</dbReference>
<feature type="compositionally biased region" description="Polar residues" evidence="1">
    <location>
        <begin position="35"/>
        <end position="54"/>
    </location>
</feature>
<feature type="compositionally biased region" description="Basic and acidic residues" evidence="1">
    <location>
        <begin position="91"/>
        <end position="103"/>
    </location>
</feature>
<dbReference type="Proteomes" id="UP000821866">
    <property type="component" value="Chromosome 10"/>
</dbReference>
<keyword evidence="4" id="KW-1185">Reference proteome</keyword>
<feature type="compositionally biased region" description="Polar residues" evidence="1">
    <location>
        <begin position="1"/>
        <end position="10"/>
    </location>
</feature>
<dbReference type="Gene3D" id="3.60.10.10">
    <property type="entry name" value="Endonuclease/exonuclease/phosphatase"/>
    <property type="match status" value="1"/>
</dbReference>
<gene>
    <name evidence="3" type="ORF">HPB51_020696</name>
</gene>
<comment type="caution">
    <text evidence="3">The sequence shown here is derived from an EMBL/GenBank/DDBJ whole genome shotgun (WGS) entry which is preliminary data.</text>
</comment>
<organism evidence="3 4">
    <name type="scientific">Rhipicephalus microplus</name>
    <name type="common">Cattle tick</name>
    <name type="synonym">Boophilus microplus</name>
    <dbReference type="NCBI Taxonomy" id="6941"/>
    <lineage>
        <taxon>Eukaryota</taxon>
        <taxon>Metazoa</taxon>
        <taxon>Ecdysozoa</taxon>
        <taxon>Arthropoda</taxon>
        <taxon>Chelicerata</taxon>
        <taxon>Arachnida</taxon>
        <taxon>Acari</taxon>
        <taxon>Parasitiformes</taxon>
        <taxon>Ixodida</taxon>
        <taxon>Ixodoidea</taxon>
        <taxon>Ixodidae</taxon>
        <taxon>Rhipicephalinae</taxon>
        <taxon>Rhipicephalus</taxon>
        <taxon>Boophilus</taxon>
    </lineage>
</organism>
<dbReference type="AlphaFoldDB" id="A0A9J6EUL5"/>
<dbReference type="InterPro" id="IPR005135">
    <property type="entry name" value="Endo/exonuclease/phosphatase"/>
</dbReference>
<feature type="domain" description="Endonuclease/exonuclease/phosphatase" evidence="2">
    <location>
        <begin position="193"/>
        <end position="259"/>
    </location>
</feature>
<reference evidence="3" key="2">
    <citation type="submission" date="2021-09" db="EMBL/GenBank/DDBJ databases">
        <authorList>
            <person name="Jia N."/>
            <person name="Wang J."/>
            <person name="Shi W."/>
            <person name="Du L."/>
            <person name="Sun Y."/>
            <person name="Zhan W."/>
            <person name="Jiang J."/>
            <person name="Wang Q."/>
            <person name="Zhang B."/>
            <person name="Ji P."/>
            <person name="Sakyi L.B."/>
            <person name="Cui X."/>
            <person name="Yuan T."/>
            <person name="Jiang B."/>
            <person name="Yang W."/>
            <person name="Lam T.T.-Y."/>
            <person name="Chang Q."/>
            <person name="Ding S."/>
            <person name="Wang X."/>
            <person name="Zhu J."/>
            <person name="Ruan X."/>
            <person name="Zhao L."/>
            <person name="Wei J."/>
            <person name="Que T."/>
            <person name="Du C."/>
            <person name="Cheng J."/>
            <person name="Dai P."/>
            <person name="Han X."/>
            <person name="Huang E."/>
            <person name="Gao Y."/>
            <person name="Liu J."/>
            <person name="Shao H."/>
            <person name="Ye R."/>
            <person name="Li L."/>
            <person name="Wei W."/>
            <person name="Wang X."/>
            <person name="Wang C."/>
            <person name="Huo Q."/>
            <person name="Li W."/>
            <person name="Guo W."/>
            <person name="Chen H."/>
            <person name="Chen S."/>
            <person name="Zhou L."/>
            <person name="Zhou L."/>
            <person name="Ni X."/>
            <person name="Tian J."/>
            <person name="Zhou Y."/>
            <person name="Sheng Y."/>
            <person name="Liu T."/>
            <person name="Pan Y."/>
            <person name="Xia L."/>
            <person name="Li J."/>
            <person name="Zhao F."/>
            <person name="Cao W."/>
        </authorList>
    </citation>
    <scope>NUCLEOTIDE SEQUENCE</scope>
    <source>
        <strain evidence="3">Rmic-2018</strain>
        <tissue evidence="3">Larvae</tissue>
    </source>
</reference>
<dbReference type="Pfam" id="PF14529">
    <property type="entry name" value="Exo_endo_phos_2"/>
    <property type="match status" value="1"/>
</dbReference>
<feature type="compositionally biased region" description="Low complexity" evidence="1">
    <location>
        <begin position="62"/>
        <end position="75"/>
    </location>
</feature>